<dbReference type="InterPro" id="IPR050927">
    <property type="entry name" value="TRPM"/>
</dbReference>
<evidence type="ECO:0000313" key="8">
    <source>
        <dbReference type="WBParaSite" id="scaffold27782_cov245.g20611"/>
    </source>
</evidence>
<dbReference type="GO" id="GO:0005261">
    <property type="term" value="F:monoatomic cation channel activity"/>
    <property type="evidence" value="ECO:0007669"/>
    <property type="project" value="TreeGrafter"/>
</dbReference>
<dbReference type="Proteomes" id="UP000887561">
    <property type="component" value="Unplaced"/>
</dbReference>
<dbReference type="PANTHER" id="PTHR13800:SF1">
    <property type="entry name" value="TRANSIENT RECEPTOR POTENTIAL CATION CHANNEL TRPM"/>
    <property type="match status" value="1"/>
</dbReference>
<evidence type="ECO:0000256" key="3">
    <source>
        <dbReference type="ARBA" id="ARBA00022989"/>
    </source>
</evidence>
<dbReference type="InterPro" id="IPR005821">
    <property type="entry name" value="Ion_trans_dom"/>
</dbReference>
<keyword evidence="7" id="KW-1185">Reference proteome</keyword>
<proteinExistence type="predicted"/>
<accession>A0A915M684</accession>
<evidence type="ECO:0000256" key="2">
    <source>
        <dbReference type="ARBA" id="ARBA00022692"/>
    </source>
</evidence>
<dbReference type="Pfam" id="PF00520">
    <property type="entry name" value="Ion_trans"/>
    <property type="match status" value="1"/>
</dbReference>
<dbReference type="PANTHER" id="PTHR13800">
    <property type="entry name" value="TRANSIENT RECEPTOR POTENTIAL CATION CHANNEL, SUBFAMILY M, MEMBER 6"/>
    <property type="match status" value="1"/>
</dbReference>
<keyword evidence="4 5" id="KW-0472">Membrane</keyword>
<evidence type="ECO:0000256" key="1">
    <source>
        <dbReference type="ARBA" id="ARBA00004141"/>
    </source>
</evidence>
<organism evidence="7 8">
    <name type="scientific">Meloidogyne javanica</name>
    <name type="common">Root-knot nematode worm</name>
    <dbReference type="NCBI Taxonomy" id="6303"/>
    <lineage>
        <taxon>Eukaryota</taxon>
        <taxon>Metazoa</taxon>
        <taxon>Ecdysozoa</taxon>
        <taxon>Nematoda</taxon>
        <taxon>Chromadorea</taxon>
        <taxon>Rhabditida</taxon>
        <taxon>Tylenchina</taxon>
        <taxon>Tylenchomorpha</taxon>
        <taxon>Tylenchoidea</taxon>
        <taxon>Meloidogynidae</taxon>
        <taxon>Meloidogyninae</taxon>
        <taxon>Meloidogyne</taxon>
        <taxon>Meloidogyne incognita group</taxon>
    </lineage>
</organism>
<dbReference type="GO" id="GO:0005886">
    <property type="term" value="C:plasma membrane"/>
    <property type="evidence" value="ECO:0007669"/>
    <property type="project" value="TreeGrafter"/>
</dbReference>
<feature type="transmembrane region" description="Helical" evidence="5">
    <location>
        <begin position="103"/>
        <end position="124"/>
    </location>
</feature>
<sequence>MEWLIFAYVLALGMEHFRKLLILEASSILEKIKIFYSKYWNMLTTVAILSYFVGFAFRFDPVRVHSHSRVILAVNSVLWHMKTFDYMSVHPRIGPYITMAGKMVLAMSYIIALLMVTLMAFGVARQSIT</sequence>
<evidence type="ECO:0000313" key="7">
    <source>
        <dbReference type="Proteomes" id="UP000887561"/>
    </source>
</evidence>
<keyword evidence="3 5" id="KW-1133">Transmembrane helix</keyword>
<dbReference type="GO" id="GO:0030001">
    <property type="term" value="P:metal ion transport"/>
    <property type="evidence" value="ECO:0007669"/>
    <property type="project" value="TreeGrafter"/>
</dbReference>
<dbReference type="AlphaFoldDB" id="A0A915M684"/>
<name>A0A915M684_MELJA</name>
<dbReference type="WBParaSite" id="scaffold27782_cov245.g20611">
    <property type="protein sequence ID" value="scaffold27782_cov245.g20611"/>
    <property type="gene ID" value="scaffold27782_cov245.g20611"/>
</dbReference>
<evidence type="ECO:0000259" key="6">
    <source>
        <dbReference type="Pfam" id="PF00520"/>
    </source>
</evidence>
<feature type="domain" description="Ion transport" evidence="6">
    <location>
        <begin position="3"/>
        <end position="127"/>
    </location>
</feature>
<evidence type="ECO:0000256" key="4">
    <source>
        <dbReference type="ARBA" id="ARBA00023136"/>
    </source>
</evidence>
<feature type="transmembrane region" description="Helical" evidence="5">
    <location>
        <begin position="39"/>
        <end position="59"/>
    </location>
</feature>
<reference evidence="8" key="1">
    <citation type="submission" date="2022-11" db="UniProtKB">
        <authorList>
            <consortium name="WormBaseParasite"/>
        </authorList>
    </citation>
    <scope>IDENTIFICATION</scope>
</reference>
<protein>
    <submittedName>
        <fullName evidence="8">Ion transport domain-containing protein</fullName>
    </submittedName>
</protein>
<evidence type="ECO:0000256" key="5">
    <source>
        <dbReference type="SAM" id="Phobius"/>
    </source>
</evidence>
<comment type="subcellular location">
    <subcellularLocation>
        <location evidence="1">Membrane</location>
        <topology evidence="1">Multi-pass membrane protein</topology>
    </subcellularLocation>
</comment>
<keyword evidence="2 5" id="KW-0812">Transmembrane</keyword>